<evidence type="ECO:0000256" key="1">
    <source>
        <dbReference type="ARBA" id="ARBA00001460"/>
    </source>
</evidence>
<keyword evidence="8" id="KW-0067">ATP-binding</keyword>
<dbReference type="Gene3D" id="1.10.287.1080">
    <property type="entry name" value="MazG-like"/>
    <property type="match status" value="1"/>
</dbReference>
<protein>
    <recommendedName>
        <fullName evidence="4">phosphoribosyl-ATP diphosphatase</fullName>
        <ecNumber evidence="4">3.6.1.31</ecNumber>
    </recommendedName>
</protein>
<gene>
    <name evidence="10" type="ORF">HY3_12645</name>
</gene>
<dbReference type="InterPro" id="IPR021130">
    <property type="entry name" value="PRib-ATP_PPHydrolase-like"/>
</dbReference>
<keyword evidence="9" id="KW-0368">Histidine biosynthesis</keyword>
<dbReference type="PANTHER" id="PTHR42945">
    <property type="entry name" value="HISTIDINE BIOSYNTHESIS BIFUNCTIONAL PROTEIN"/>
    <property type="match status" value="1"/>
</dbReference>
<comment type="caution">
    <text evidence="10">The sequence shown here is derived from an EMBL/GenBank/DDBJ whole genome shotgun (WGS) entry which is preliminary data.</text>
</comment>
<comment type="similarity">
    <text evidence="3">Belongs to the PRA-PH family.</text>
</comment>
<dbReference type="EC" id="3.6.1.31" evidence="4"/>
<name>A0A062U3J8_9PROT</name>
<keyword evidence="11" id="KW-1185">Reference proteome</keyword>
<dbReference type="Proteomes" id="UP000249123">
    <property type="component" value="Unassembled WGS sequence"/>
</dbReference>
<dbReference type="STRING" id="1280941.HY2_12545"/>
<organism evidence="10 11">
    <name type="scientific">Hyphomonas pacifica</name>
    <dbReference type="NCBI Taxonomy" id="1280941"/>
    <lineage>
        <taxon>Bacteria</taxon>
        <taxon>Pseudomonadati</taxon>
        <taxon>Pseudomonadota</taxon>
        <taxon>Alphaproteobacteria</taxon>
        <taxon>Hyphomonadales</taxon>
        <taxon>Hyphomonadaceae</taxon>
        <taxon>Hyphomonas</taxon>
    </lineage>
</organism>
<evidence type="ECO:0000313" key="11">
    <source>
        <dbReference type="Proteomes" id="UP000249123"/>
    </source>
</evidence>
<evidence type="ECO:0000256" key="3">
    <source>
        <dbReference type="ARBA" id="ARBA00009392"/>
    </source>
</evidence>
<evidence type="ECO:0000256" key="2">
    <source>
        <dbReference type="ARBA" id="ARBA00005204"/>
    </source>
</evidence>
<evidence type="ECO:0000313" key="10">
    <source>
        <dbReference type="EMBL" id="RAN33618.1"/>
    </source>
</evidence>
<dbReference type="PANTHER" id="PTHR42945:SF1">
    <property type="entry name" value="HISTIDINE BIOSYNTHESIS BIFUNCTIONAL PROTEIN HIS7"/>
    <property type="match status" value="1"/>
</dbReference>
<comment type="catalytic activity">
    <reaction evidence="1">
        <text>1-(5-phospho-beta-D-ribosyl)-ATP + H2O = 1-(5-phospho-beta-D-ribosyl)-5'-AMP + diphosphate + H(+)</text>
        <dbReference type="Rhea" id="RHEA:22828"/>
        <dbReference type="ChEBI" id="CHEBI:15377"/>
        <dbReference type="ChEBI" id="CHEBI:15378"/>
        <dbReference type="ChEBI" id="CHEBI:33019"/>
        <dbReference type="ChEBI" id="CHEBI:59457"/>
        <dbReference type="ChEBI" id="CHEBI:73183"/>
        <dbReference type="EC" id="3.6.1.31"/>
    </reaction>
</comment>
<dbReference type="InterPro" id="IPR008179">
    <property type="entry name" value="HisE"/>
</dbReference>
<dbReference type="Pfam" id="PF01503">
    <property type="entry name" value="PRA-PH"/>
    <property type="match status" value="1"/>
</dbReference>
<dbReference type="EMBL" id="AWFB01000018">
    <property type="protein sequence ID" value="RAN33618.1"/>
    <property type="molecule type" value="Genomic_DNA"/>
</dbReference>
<sequence>MARGMTDLGSSDRLAAALAHLGTTIDARAKEGDASTSWTAKLLSKGPEACAEKVHEEGQELAEAVMKESDDRVASEAADVLYHAFVALRARGVSLNDVAAELEKRQGISGIDEKAGRAG</sequence>
<reference evidence="10 11" key="1">
    <citation type="submission" date="2013-04" db="EMBL/GenBank/DDBJ databases">
        <title>Hyphomonas sp. T24B3 Genome Sequencing.</title>
        <authorList>
            <person name="Lai Q."/>
            <person name="Shao Z."/>
        </authorList>
    </citation>
    <scope>NUCLEOTIDE SEQUENCE [LARGE SCALE GENOMIC DNA]</scope>
    <source>
        <strain evidence="10 11">T24B3</strain>
    </source>
</reference>
<dbReference type="NCBIfam" id="TIGR03188">
    <property type="entry name" value="histidine_hisI"/>
    <property type="match status" value="1"/>
</dbReference>
<evidence type="ECO:0000256" key="6">
    <source>
        <dbReference type="ARBA" id="ARBA00022741"/>
    </source>
</evidence>
<dbReference type="GO" id="GO:0000105">
    <property type="term" value="P:L-histidine biosynthetic process"/>
    <property type="evidence" value="ECO:0007669"/>
    <property type="project" value="UniProtKB-UniPathway"/>
</dbReference>
<evidence type="ECO:0000256" key="4">
    <source>
        <dbReference type="ARBA" id="ARBA00012414"/>
    </source>
</evidence>
<dbReference type="CDD" id="cd11534">
    <property type="entry name" value="NTP-PPase_HisIE_like"/>
    <property type="match status" value="1"/>
</dbReference>
<dbReference type="SUPFAM" id="SSF101386">
    <property type="entry name" value="all-alpha NTP pyrophosphatases"/>
    <property type="match status" value="1"/>
</dbReference>
<dbReference type="GO" id="GO:0005524">
    <property type="term" value="F:ATP binding"/>
    <property type="evidence" value="ECO:0007669"/>
    <property type="project" value="UniProtKB-KW"/>
</dbReference>
<evidence type="ECO:0000256" key="8">
    <source>
        <dbReference type="ARBA" id="ARBA00022840"/>
    </source>
</evidence>
<evidence type="ECO:0000256" key="9">
    <source>
        <dbReference type="ARBA" id="ARBA00023102"/>
    </source>
</evidence>
<accession>A0A062U3J8</accession>
<evidence type="ECO:0000256" key="5">
    <source>
        <dbReference type="ARBA" id="ARBA00022605"/>
    </source>
</evidence>
<keyword evidence="7" id="KW-0378">Hydrolase</keyword>
<evidence type="ECO:0000256" key="7">
    <source>
        <dbReference type="ARBA" id="ARBA00022801"/>
    </source>
</evidence>
<dbReference type="UniPathway" id="UPA00031">
    <property type="reaction ID" value="UER00007"/>
</dbReference>
<dbReference type="eggNOG" id="COG0140">
    <property type="taxonomic scope" value="Bacteria"/>
</dbReference>
<keyword evidence="6" id="KW-0547">Nucleotide-binding</keyword>
<comment type="pathway">
    <text evidence="2">Amino-acid biosynthesis; L-histidine biosynthesis; L-histidine from 5-phospho-alpha-D-ribose 1-diphosphate: step 2/9.</text>
</comment>
<dbReference type="GO" id="GO:0004636">
    <property type="term" value="F:phosphoribosyl-ATP diphosphatase activity"/>
    <property type="evidence" value="ECO:0007669"/>
    <property type="project" value="UniProtKB-EC"/>
</dbReference>
<dbReference type="AlphaFoldDB" id="A0A062U3J8"/>
<keyword evidence="5" id="KW-0028">Amino-acid biosynthesis</keyword>
<proteinExistence type="inferred from homology"/>